<evidence type="ECO:0000313" key="1">
    <source>
        <dbReference type="EMBL" id="OAH42771.1"/>
    </source>
</evidence>
<dbReference type="Proteomes" id="UP000077262">
    <property type="component" value="Unassembled WGS sequence"/>
</dbReference>
<dbReference type="RefSeq" id="WP_063976619.1">
    <property type="nucleotide sequence ID" value="NZ_LSTR01000040.1"/>
</dbReference>
<protein>
    <submittedName>
        <fullName evidence="1">Uncharacterized protein</fullName>
    </submittedName>
</protein>
<dbReference type="OrthoDB" id="7476682at2"/>
<evidence type="ECO:0000313" key="2">
    <source>
        <dbReference type="Proteomes" id="UP000077262"/>
    </source>
</evidence>
<dbReference type="AlphaFoldDB" id="A0A177JQW1"/>
<comment type="caution">
    <text evidence="1">The sequence shown here is derived from an EMBL/GenBank/DDBJ whole genome shotgun (WGS) entry which is preliminary data.</text>
</comment>
<reference evidence="1 2" key="1">
    <citation type="submission" date="2016-02" db="EMBL/GenBank/DDBJ databases">
        <authorList>
            <person name="Wen L."/>
            <person name="He K."/>
            <person name="Yang H."/>
        </authorList>
    </citation>
    <scope>NUCLEOTIDE SEQUENCE [LARGE SCALE GENOMIC DNA]</scope>
    <source>
        <strain evidence="1 2">CD09_2</strain>
    </source>
</reference>
<gene>
    <name evidence="1" type="ORF">AX777_05905</name>
</gene>
<proteinExistence type="predicted"/>
<name>A0A177JQW1_SPHYA</name>
<dbReference type="EMBL" id="LSTR01000040">
    <property type="protein sequence ID" value="OAH42771.1"/>
    <property type="molecule type" value="Genomic_DNA"/>
</dbReference>
<organism evidence="1 2">
    <name type="scientific">Sphingobium yanoikuyae</name>
    <name type="common">Sphingomonas yanoikuyae</name>
    <dbReference type="NCBI Taxonomy" id="13690"/>
    <lineage>
        <taxon>Bacteria</taxon>
        <taxon>Pseudomonadati</taxon>
        <taxon>Pseudomonadota</taxon>
        <taxon>Alphaproteobacteria</taxon>
        <taxon>Sphingomonadales</taxon>
        <taxon>Sphingomonadaceae</taxon>
        <taxon>Sphingobium</taxon>
    </lineage>
</organism>
<sequence length="116" mass="12559">MATIYEQFANAATRMYAGPLGASFKLVTFSGGGYDAQGNEIAKTTKQQTVRGVIKNKEVWNNGAYLGTRLVAMLDSKHQPKPDDQLIVGKTTYTITTVDTIAPDGVTVIRYEAGLQ</sequence>
<accession>A0A177JQW1</accession>